<dbReference type="EMBL" id="JAUJYO010000005">
    <property type="protein sequence ID" value="KAK1317861.1"/>
    <property type="molecule type" value="Genomic_DNA"/>
</dbReference>
<reference evidence="3" key="2">
    <citation type="submission" date="2023-06" db="EMBL/GenBank/DDBJ databases">
        <authorList>
            <person name="Ma L."/>
            <person name="Liu K.-W."/>
            <person name="Li Z."/>
            <person name="Hsiao Y.-Y."/>
            <person name="Qi Y."/>
            <person name="Fu T."/>
            <person name="Tang G."/>
            <person name="Zhang D."/>
            <person name="Sun W.-H."/>
            <person name="Liu D.-K."/>
            <person name="Li Y."/>
            <person name="Chen G.-Z."/>
            <person name="Liu X.-D."/>
            <person name="Liao X.-Y."/>
            <person name="Jiang Y.-T."/>
            <person name="Yu X."/>
            <person name="Hao Y."/>
            <person name="Huang J."/>
            <person name="Zhao X.-W."/>
            <person name="Ke S."/>
            <person name="Chen Y.-Y."/>
            <person name="Wu W.-L."/>
            <person name="Hsu J.-L."/>
            <person name="Lin Y.-F."/>
            <person name="Huang M.-D."/>
            <person name="Li C.-Y."/>
            <person name="Huang L."/>
            <person name="Wang Z.-W."/>
            <person name="Zhao X."/>
            <person name="Zhong W.-Y."/>
            <person name="Peng D.-H."/>
            <person name="Ahmad S."/>
            <person name="Lan S."/>
            <person name="Zhang J.-S."/>
            <person name="Tsai W.-C."/>
            <person name="Van De Peer Y."/>
            <person name="Liu Z.-J."/>
        </authorList>
    </citation>
    <scope>NUCLEOTIDE SEQUENCE</scope>
    <source>
        <strain evidence="3">CP</strain>
        <tissue evidence="3">Leaves</tissue>
    </source>
</reference>
<comment type="caution">
    <text evidence="3">The sequence shown here is derived from an EMBL/GenBank/DDBJ whole genome shotgun (WGS) entry which is preliminary data.</text>
</comment>
<dbReference type="GO" id="GO:0061630">
    <property type="term" value="F:ubiquitin protein ligase activity"/>
    <property type="evidence" value="ECO:0007669"/>
    <property type="project" value="TreeGrafter"/>
</dbReference>
<dbReference type="InterPro" id="IPR051826">
    <property type="entry name" value="E3_ubiquitin-ligase_domain"/>
</dbReference>
<organism evidence="3 4">
    <name type="scientific">Acorus calamus</name>
    <name type="common">Sweet flag</name>
    <dbReference type="NCBI Taxonomy" id="4465"/>
    <lineage>
        <taxon>Eukaryota</taxon>
        <taxon>Viridiplantae</taxon>
        <taxon>Streptophyta</taxon>
        <taxon>Embryophyta</taxon>
        <taxon>Tracheophyta</taxon>
        <taxon>Spermatophyta</taxon>
        <taxon>Magnoliopsida</taxon>
        <taxon>Liliopsida</taxon>
        <taxon>Acoraceae</taxon>
        <taxon>Acorus</taxon>
    </lineage>
</organism>
<dbReference type="PANTHER" id="PTHR22765">
    <property type="entry name" value="RING FINGER AND PROTEASE ASSOCIATED DOMAIN-CONTAINING"/>
    <property type="match status" value="1"/>
</dbReference>
<keyword evidence="1" id="KW-0862">Zinc</keyword>
<evidence type="ECO:0000313" key="3">
    <source>
        <dbReference type="EMBL" id="KAK1317861.1"/>
    </source>
</evidence>
<protein>
    <submittedName>
        <fullName evidence="3">RING-H2 finger protein ATL34</fullName>
    </submittedName>
</protein>
<dbReference type="AlphaFoldDB" id="A0AAV9EW87"/>
<dbReference type="SUPFAM" id="SSF57850">
    <property type="entry name" value="RING/U-box"/>
    <property type="match status" value="1"/>
</dbReference>
<evidence type="ECO:0000256" key="1">
    <source>
        <dbReference type="PROSITE-ProRule" id="PRU00175"/>
    </source>
</evidence>
<dbReference type="SMART" id="SM00184">
    <property type="entry name" value="RING"/>
    <property type="match status" value="1"/>
</dbReference>
<dbReference type="Gene3D" id="3.30.40.10">
    <property type="entry name" value="Zinc/RING finger domain, C3HC4 (zinc finger)"/>
    <property type="match status" value="1"/>
</dbReference>
<name>A0AAV9EW87_ACOCL</name>
<dbReference type="PANTHER" id="PTHR22765:SF303">
    <property type="entry name" value="RING-TYPE DOMAIN-CONTAINING PROTEIN"/>
    <property type="match status" value="1"/>
</dbReference>
<keyword evidence="1" id="KW-0479">Metal-binding</keyword>
<proteinExistence type="predicted"/>
<dbReference type="CDD" id="cd16454">
    <property type="entry name" value="RING-H2_PA-TM-RING"/>
    <property type="match status" value="1"/>
</dbReference>
<keyword evidence="4" id="KW-1185">Reference proteome</keyword>
<gene>
    <name evidence="3" type="primary">ATL34</name>
    <name evidence="3" type="ORF">QJS10_CPA05g01108</name>
</gene>
<dbReference type="InterPro" id="IPR013083">
    <property type="entry name" value="Znf_RING/FYVE/PHD"/>
</dbReference>
<evidence type="ECO:0000259" key="2">
    <source>
        <dbReference type="PROSITE" id="PS50089"/>
    </source>
</evidence>
<dbReference type="PROSITE" id="PS50089">
    <property type="entry name" value="ZF_RING_2"/>
    <property type="match status" value="1"/>
</dbReference>
<dbReference type="FunFam" id="3.30.40.10:FF:000611">
    <property type="entry name" value="Zinc finger family protein"/>
    <property type="match status" value="1"/>
</dbReference>
<reference evidence="3" key="1">
    <citation type="journal article" date="2023" name="Nat. Commun.">
        <title>Diploid and tetraploid genomes of Acorus and the evolution of monocots.</title>
        <authorList>
            <person name="Ma L."/>
            <person name="Liu K.W."/>
            <person name="Li Z."/>
            <person name="Hsiao Y.Y."/>
            <person name="Qi Y."/>
            <person name="Fu T."/>
            <person name="Tang G.D."/>
            <person name="Zhang D."/>
            <person name="Sun W.H."/>
            <person name="Liu D.K."/>
            <person name="Li Y."/>
            <person name="Chen G.Z."/>
            <person name="Liu X.D."/>
            <person name="Liao X.Y."/>
            <person name="Jiang Y.T."/>
            <person name="Yu X."/>
            <person name="Hao Y."/>
            <person name="Huang J."/>
            <person name="Zhao X.W."/>
            <person name="Ke S."/>
            <person name="Chen Y.Y."/>
            <person name="Wu W.L."/>
            <person name="Hsu J.L."/>
            <person name="Lin Y.F."/>
            <person name="Huang M.D."/>
            <person name="Li C.Y."/>
            <person name="Huang L."/>
            <person name="Wang Z.W."/>
            <person name="Zhao X."/>
            <person name="Zhong W.Y."/>
            <person name="Peng D.H."/>
            <person name="Ahmad S."/>
            <person name="Lan S."/>
            <person name="Zhang J.S."/>
            <person name="Tsai W.C."/>
            <person name="Van de Peer Y."/>
            <person name="Liu Z.J."/>
        </authorList>
    </citation>
    <scope>NUCLEOTIDE SEQUENCE</scope>
    <source>
        <strain evidence="3">CP</strain>
    </source>
</reference>
<dbReference type="GO" id="GO:0008270">
    <property type="term" value="F:zinc ion binding"/>
    <property type="evidence" value="ECO:0007669"/>
    <property type="project" value="UniProtKB-KW"/>
</dbReference>
<feature type="domain" description="RING-type" evidence="2">
    <location>
        <begin position="149"/>
        <end position="190"/>
    </location>
</feature>
<dbReference type="GO" id="GO:0006511">
    <property type="term" value="P:ubiquitin-dependent protein catabolic process"/>
    <property type="evidence" value="ECO:0007669"/>
    <property type="project" value="TreeGrafter"/>
</dbReference>
<accession>A0AAV9EW87</accession>
<dbReference type="Pfam" id="PF13639">
    <property type="entry name" value="zf-RING_2"/>
    <property type="match status" value="1"/>
</dbReference>
<sequence length="198" mass="22939">MAGMLPGVECARRRRFHQGGSAEPLAGVGICRTRRSSFCLYTSNYDTIHVTSNMQRNTLSQSLHDGQLEEVAREAKERLDERLRSQRTSDFRRYNSTGSLIRPKKEEGGQGKRIILANIDRDIFFAKKGSSKRFAWTKLNWKASEQRECAICLEEFREEEVLANLPCAHRFHWRCMVPWLDRNAHCPCCRMDTSLLKN</sequence>
<dbReference type="InterPro" id="IPR001841">
    <property type="entry name" value="Znf_RING"/>
</dbReference>
<keyword evidence="1" id="KW-0863">Zinc-finger</keyword>
<evidence type="ECO:0000313" key="4">
    <source>
        <dbReference type="Proteomes" id="UP001180020"/>
    </source>
</evidence>
<dbReference type="Proteomes" id="UP001180020">
    <property type="component" value="Unassembled WGS sequence"/>
</dbReference>